<dbReference type="AlphaFoldDB" id="A0A5S9MV89"/>
<evidence type="ECO:0000313" key="6">
    <source>
        <dbReference type="Proteomes" id="UP000439591"/>
    </source>
</evidence>
<evidence type="ECO:0000259" key="2">
    <source>
        <dbReference type="PROSITE" id="PS01148"/>
    </source>
</evidence>
<dbReference type="EMBL" id="CACSIK010000001">
    <property type="protein sequence ID" value="CAA0085195.1"/>
    <property type="molecule type" value="Genomic_DNA"/>
</dbReference>
<protein>
    <submittedName>
        <fullName evidence="3">Sulfur carrier protein TusA</fullName>
    </submittedName>
</protein>
<evidence type="ECO:0000256" key="1">
    <source>
        <dbReference type="ARBA" id="ARBA00008984"/>
    </source>
</evidence>
<evidence type="ECO:0000313" key="4">
    <source>
        <dbReference type="EMBL" id="CAA0085195.1"/>
    </source>
</evidence>
<dbReference type="Gene3D" id="3.30.110.40">
    <property type="entry name" value="TusA-like domain"/>
    <property type="match status" value="1"/>
</dbReference>
<organism evidence="3 6">
    <name type="scientific">Zhongshania aliphaticivorans</name>
    <dbReference type="NCBI Taxonomy" id="1470434"/>
    <lineage>
        <taxon>Bacteria</taxon>
        <taxon>Pseudomonadati</taxon>
        <taxon>Pseudomonadota</taxon>
        <taxon>Gammaproteobacteria</taxon>
        <taxon>Cellvibrionales</taxon>
        <taxon>Spongiibacteraceae</taxon>
        <taxon>Zhongshania</taxon>
    </lineage>
</organism>
<evidence type="ECO:0000313" key="5">
    <source>
        <dbReference type="Proteomes" id="UP000435877"/>
    </source>
</evidence>
<dbReference type="PANTHER" id="PTHR33279">
    <property type="entry name" value="SULFUR CARRIER PROTEIN YEDF-RELATED"/>
    <property type="match status" value="1"/>
</dbReference>
<keyword evidence="5" id="KW-1185">Reference proteome</keyword>
<evidence type="ECO:0000313" key="3">
    <source>
        <dbReference type="EMBL" id="CAA0081009.1"/>
    </source>
</evidence>
<proteinExistence type="inferred from homology"/>
<dbReference type="CDD" id="cd00291">
    <property type="entry name" value="SirA_YedF_YeeD"/>
    <property type="match status" value="1"/>
</dbReference>
<dbReference type="InterPro" id="IPR001455">
    <property type="entry name" value="TusA-like"/>
</dbReference>
<dbReference type="Proteomes" id="UP000439591">
    <property type="component" value="Unassembled WGS sequence"/>
</dbReference>
<dbReference type="Pfam" id="PF01206">
    <property type="entry name" value="TusA"/>
    <property type="match status" value="1"/>
</dbReference>
<dbReference type="OrthoDB" id="9797352at2"/>
<dbReference type="EMBL" id="CACSIM010000001">
    <property type="protein sequence ID" value="CAA0081009.1"/>
    <property type="molecule type" value="Genomic_DNA"/>
</dbReference>
<reference evidence="5 6" key="1">
    <citation type="submission" date="2019-11" db="EMBL/GenBank/DDBJ databases">
        <authorList>
            <person name="Holert J."/>
        </authorList>
    </citation>
    <scope>NUCLEOTIDE SEQUENCE [LARGE SCALE GENOMIC DNA]</scope>
    <source>
        <strain evidence="3">BC3_2A</strain>
        <strain evidence="4">SB11_1A</strain>
    </source>
</reference>
<gene>
    <name evidence="3" type="primary">tusA_1</name>
    <name evidence="4" type="ORF">IHBHHGIJ_00809</name>
    <name evidence="3" type="ORF">KFEGEMFD_00342</name>
</gene>
<comment type="similarity">
    <text evidence="1">Belongs to the sulfur carrier protein TusA family.</text>
</comment>
<feature type="domain" description="UPF0033" evidence="2">
    <location>
        <begin position="8"/>
        <end position="32"/>
    </location>
</feature>
<accession>A0A5S9MV89</accession>
<dbReference type="PANTHER" id="PTHR33279:SF2">
    <property type="entry name" value="SULFUR CARRIER PROTEIN TUSA"/>
    <property type="match status" value="1"/>
</dbReference>
<dbReference type="Proteomes" id="UP000435877">
    <property type="component" value="Unassembled WGS sequence"/>
</dbReference>
<dbReference type="PROSITE" id="PS01148">
    <property type="entry name" value="UPF0033"/>
    <property type="match status" value="1"/>
</dbReference>
<dbReference type="RefSeq" id="WP_159267474.1">
    <property type="nucleotide sequence ID" value="NZ_CACSIK010000001.1"/>
</dbReference>
<dbReference type="SUPFAM" id="SSF64307">
    <property type="entry name" value="SirA-like"/>
    <property type="match status" value="1"/>
</dbReference>
<dbReference type="InterPro" id="IPR036868">
    <property type="entry name" value="TusA-like_sf"/>
</dbReference>
<name>A0A5S9MV89_9GAMM</name>
<sequence length="76" mass="8366">MIEIDVFLDAGGLDCPLPLLKAKQALNRMTSGEVLEVLATDTGSVRDFDVFAKQSGNTLLLSEDNAGIYRYLFKKK</sequence>